<dbReference type="EMBL" id="PXYL01000006">
    <property type="protein sequence ID" value="PSJ60400.1"/>
    <property type="molecule type" value="Genomic_DNA"/>
</dbReference>
<comment type="caution">
    <text evidence="1">The sequence shown here is derived from an EMBL/GenBank/DDBJ whole genome shotgun (WGS) entry which is preliminary data.</text>
</comment>
<dbReference type="RefSeq" id="WP_106724731.1">
    <property type="nucleotide sequence ID" value="NZ_PXYL01000006.1"/>
</dbReference>
<protein>
    <recommendedName>
        <fullName evidence="3">TnsA endonuclease N-terminal domain-containing protein</fullName>
    </recommendedName>
</protein>
<organism evidence="1 2">
    <name type="scientific">Pseudaminobacter soli</name>
    <name type="common">ex Li et al. 2025</name>
    <dbReference type="NCBI Taxonomy" id="1295366"/>
    <lineage>
        <taxon>Bacteria</taxon>
        <taxon>Pseudomonadati</taxon>
        <taxon>Pseudomonadota</taxon>
        <taxon>Alphaproteobacteria</taxon>
        <taxon>Hyphomicrobiales</taxon>
        <taxon>Phyllobacteriaceae</taxon>
        <taxon>Pseudaminobacter</taxon>
    </lineage>
</organism>
<keyword evidence="2" id="KW-1185">Reference proteome</keyword>
<dbReference type="Proteomes" id="UP000240653">
    <property type="component" value="Unassembled WGS sequence"/>
</dbReference>
<evidence type="ECO:0000313" key="1">
    <source>
        <dbReference type="EMBL" id="PSJ60400.1"/>
    </source>
</evidence>
<reference evidence="1 2" key="1">
    <citation type="submission" date="2018-03" db="EMBL/GenBank/DDBJ databases">
        <title>The draft genome of Mesorhizobium soli JCM 19897.</title>
        <authorList>
            <person name="Li L."/>
            <person name="Liu L."/>
            <person name="Liang L."/>
            <person name="Wang T."/>
            <person name="Zhang X."/>
        </authorList>
    </citation>
    <scope>NUCLEOTIDE SEQUENCE [LARGE SCALE GENOMIC DNA]</scope>
    <source>
        <strain evidence="1 2">JCM 19897</strain>
    </source>
</reference>
<sequence length="203" mass="22263">MGIAQRAMTLRASRKLASTFYPSAAIKCIGLRRYRSQSARDVACLLDVNPSITAWKCMPTAFDCAGQPHVPDFEIFNVEGGSTFVDAPDRRGASYAPTVEAAVKANNGRYHPLANEEVYSGYRLRNAKDLLRYGDHITPLGDRLRLLAGLDEHGSLPFSECLAAFQETRAVAGMASLILHGFIEVDLDEAPIGPETLVRRIPR</sequence>
<dbReference type="OrthoDB" id="7909136at2"/>
<accession>A0A2P7SD35</accession>
<evidence type="ECO:0008006" key="3">
    <source>
        <dbReference type="Google" id="ProtNLM"/>
    </source>
</evidence>
<proteinExistence type="predicted"/>
<dbReference type="AlphaFoldDB" id="A0A2P7SD35"/>
<gene>
    <name evidence="1" type="ORF">C7I85_14765</name>
</gene>
<name>A0A2P7SD35_9HYPH</name>
<evidence type="ECO:0000313" key="2">
    <source>
        <dbReference type="Proteomes" id="UP000240653"/>
    </source>
</evidence>